<gene>
    <name evidence="2" type="ORF">Tco_0651831</name>
</gene>
<feature type="region of interest" description="Disordered" evidence="1">
    <location>
        <begin position="1"/>
        <end position="21"/>
    </location>
</feature>
<reference evidence="2" key="2">
    <citation type="submission" date="2022-01" db="EMBL/GenBank/DDBJ databases">
        <authorList>
            <person name="Yamashiro T."/>
            <person name="Shiraishi A."/>
            <person name="Satake H."/>
            <person name="Nakayama K."/>
        </authorList>
    </citation>
    <scope>NUCLEOTIDE SEQUENCE</scope>
</reference>
<evidence type="ECO:0000256" key="1">
    <source>
        <dbReference type="SAM" id="MobiDB-lite"/>
    </source>
</evidence>
<proteinExistence type="predicted"/>
<feature type="region of interest" description="Disordered" evidence="1">
    <location>
        <begin position="124"/>
        <end position="150"/>
    </location>
</feature>
<feature type="compositionally biased region" description="Polar residues" evidence="1">
    <location>
        <begin position="173"/>
        <end position="182"/>
    </location>
</feature>
<reference evidence="2" key="1">
    <citation type="journal article" date="2022" name="Int. J. Mol. Sci.">
        <title>Draft Genome of Tanacetum Coccineum: Genomic Comparison of Closely Related Tanacetum-Family Plants.</title>
        <authorList>
            <person name="Yamashiro T."/>
            <person name="Shiraishi A."/>
            <person name="Nakayama K."/>
            <person name="Satake H."/>
        </authorList>
    </citation>
    <scope>NUCLEOTIDE SEQUENCE</scope>
</reference>
<keyword evidence="3" id="KW-1185">Reference proteome</keyword>
<organism evidence="2 3">
    <name type="scientific">Tanacetum coccineum</name>
    <dbReference type="NCBI Taxonomy" id="301880"/>
    <lineage>
        <taxon>Eukaryota</taxon>
        <taxon>Viridiplantae</taxon>
        <taxon>Streptophyta</taxon>
        <taxon>Embryophyta</taxon>
        <taxon>Tracheophyta</taxon>
        <taxon>Spermatophyta</taxon>
        <taxon>Magnoliopsida</taxon>
        <taxon>eudicotyledons</taxon>
        <taxon>Gunneridae</taxon>
        <taxon>Pentapetalae</taxon>
        <taxon>asterids</taxon>
        <taxon>campanulids</taxon>
        <taxon>Asterales</taxon>
        <taxon>Asteraceae</taxon>
        <taxon>Asteroideae</taxon>
        <taxon>Anthemideae</taxon>
        <taxon>Anthemidinae</taxon>
        <taxon>Tanacetum</taxon>
    </lineage>
</organism>
<name>A0ABQ4WVW6_9ASTR</name>
<dbReference type="EMBL" id="BQNB010008978">
    <property type="protein sequence ID" value="GJS57047.1"/>
    <property type="molecule type" value="Genomic_DNA"/>
</dbReference>
<evidence type="ECO:0000313" key="2">
    <source>
        <dbReference type="EMBL" id="GJS57047.1"/>
    </source>
</evidence>
<comment type="caution">
    <text evidence="2">The sequence shown here is derived from an EMBL/GenBank/DDBJ whole genome shotgun (WGS) entry which is preliminary data.</text>
</comment>
<evidence type="ECO:0000313" key="3">
    <source>
        <dbReference type="Proteomes" id="UP001151760"/>
    </source>
</evidence>
<feature type="compositionally biased region" description="Gly residues" evidence="1">
    <location>
        <begin position="1"/>
        <end position="12"/>
    </location>
</feature>
<sequence length="202" mass="22717">MGVQGGEGGGGGEEAEGCESWDDKRVSLSPSVLDLWAIGLIVMEEGISWTQFETFFTSKEVDSSDLDDQVLKERFQKYTSKELQTFRRELLYYMDALEINIDRRALHESEWQMKKREGIALDVGLDSEASTDNNTSTEHQNGSSNSGYAIDTERARVDKVVFDKENVVVGPSLDNNTLTKQETNQRESVIPWDPDAALKRNV</sequence>
<protein>
    <submittedName>
        <fullName evidence="2">Uncharacterized protein</fullName>
    </submittedName>
</protein>
<dbReference type="Proteomes" id="UP001151760">
    <property type="component" value="Unassembled WGS sequence"/>
</dbReference>
<accession>A0ABQ4WVW6</accession>
<feature type="region of interest" description="Disordered" evidence="1">
    <location>
        <begin position="171"/>
        <end position="194"/>
    </location>
</feature>
<feature type="compositionally biased region" description="Polar residues" evidence="1">
    <location>
        <begin position="128"/>
        <end position="147"/>
    </location>
</feature>